<dbReference type="InterPro" id="IPR025110">
    <property type="entry name" value="AMP-bd_C"/>
</dbReference>
<feature type="non-terminal residue" evidence="5">
    <location>
        <position position="1"/>
    </location>
</feature>
<protein>
    <submittedName>
        <fullName evidence="5">Phosphopantetheine-binding protein</fullName>
    </submittedName>
</protein>
<dbReference type="PANTHER" id="PTHR45527:SF1">
    <property type="entry name" value="FATTY ACID SYNTHASE"/>
    <property type="match status" value="1"/>
</dbReference>
<evidence type="ECO:0000313" key="5">
    <source>
        <dbReference type="EMBL" id="MFB9445169.1"/>
    </source>
</evidence>
<dbReference type="RefSeq" id="WP_380028811.1">
    <property type="nucleotide sequence ID" value="NZ_JBHMCA010000038.1"/>
</dbReference>
<dbReference type="Gene3D" id="3.40.50.1820">
    <property type="entry name" value="alpha/beta hydrolase"/>
    <property type="match status" value="1"/>
</dbReference>
<sequence>RRMYRTGDLARWAADGQLVFAGRSDDQVKIRGFRIEPGEVQSVVARCPGVAQAAVVARDGGLVAYVVGEASPEAVRAHAARSLPEYMVPAAVVILDALPVTVNGKLDRKALPAPDFAAVAGGGRPPSTPEEELLCAAFAEVLGLPAVGVDDDFFALGGHSLLATRLISRIRAELRADVTLRMLFEAPTVAGLAARLGERPSTRPALRPMRRREERS</sequence>
<dbReference type="InterPro" id="IPR009081">
    <property type="entry name" value="PP-bd_ACP"/>
</dbReference>
<dbReference type="Gene3D" id="3.30.300.30">
    <property type="match status" value="1"/>
</dbReference>
<dbReference type="SMART" id="SM00823">
    <property type="entry name" value="PKS_PP"/>
    <property type="match status" value="1"/>
</dbReference>
<comment type="caution">
    <text evidence="5">The sequence shown here is derived from an EMBL/GenBank/DDBJ whole genome shotgun (WGS) entry which is preliminary data.</text>
</comment>
<dbReference type="InterPro" id="IPR020806">
    <property type="entry name" value="PKS_PP-bd"/>
</dbReference>
<evidence type="ECO:0000256" key="1">
    <source>
        <dbReference type="ARBA" id="ARBA00022450"/>
    </source>
</evidence>
<dbReference type="InterPro" id="IPR036736">
    <property type="entry name" value="ACP-like_sf"/>
</dbReference>
<feature type="region of interest" description="Disordered" evidence="3">
    <location>
        <begin position="197"/>
        <end position="216"/>
    </location>
</feature>
<dbReference type="SUPFAM" id="SSF47336">
    <property type="entry name" value="ACP-like"/>
    <property type="match status" value="1"/>
</dbReference>
<evidence type="ECO:0000256" key="2">
    <source>
        <dbReference type="ARBA" id="ARBA00022553"/>
    </source>
</evidence>
<dbReference type="InterPro" id="IPR042099">
    <property type="entry name" value="ANL_N_sf"/>
</dbReference>
<name>A0ABV5M8K5_9ACTN</name>
<evidence type="ECO:0000256" key="3">
    <source>
        <dbReference type="SAM" id="MobiDB-lite"/>
    </source>
</evidence>
<dbReference type="PANTHER" id="PTHR45527">
    <property type="entry name" value="NONRIBOSOMAL PEPTIDE SYNTHETASE"/>
    <property type="match status" value="1"/>
</dbReference>
<accession>A0ABV5M8K5</accession>
<dbReference type="InterPro" id="IPR029058">
    <property type="entry name" value="AB_hydrolase_fold"/>
</dbReference>
<dbReference type="Pfam" id="PF13193">
    <property type="entry name" value="AMP-binding_C"/>
    <property type="match status" value="1"/>
</dbReference>
<dbReference type="Proteomes" id="UP001589608">
    <property type="component" value="Unassembled WGS sequence"/>
</dbReference>
<feature type="domain" description="Carrier" evidence="4">
    <location>
        <begin position="125"/>
        <end position="200"/>
    </location>
</feature>
<proteinExistence type="predicted"/>
<keyword evidence="6" id="KW-1185">Reference proteome</keyword>
<dbReference type="PROSITE" id="PS50075">
    <property type="entry name" value="CARRIER"/>
    <property type="match status" value="1"/>
</dbReference>
<dbReference type="SUPFAM" id="SSF56801">
    <property type="entry name" value="Acetyl-CoA synthetase-like"/>
    <property type="match status" value="1"/>
</dbReference>
<dbReference type="Gene3D" id="3.40.50.12780">
    <property type="entry name" value="N-terminal domain of ligase-like"/>
    <property type="match status" value="1"/>
</dbReference>
<dbReference type="PROSITE" id="PS00012">
    <property type="entry name" value="PHOSPHOPANTETHEINE"/>
    <property type="match status" value="1"/>
</dbReference>
<dbReference type="Pfam" id="PF00550">
    <property type="entry name" value="PP-binding"/>
    <property type="match status" value="1"/>
</dbReference>
<keyword evidence="1" id="KW-0596">Phosphopantetheine</keyword>
<reference evidence="5 6" key="1">
    <citation type="submission" date="2024-09" db="EMBL/GenBank/DDBJ databases">
        <authorList>
            <person name="Sun Q."/>
            <person name="Mori K."/>
        </authorList>
    </citation>
    <scope>NUCLEOTIDE SEQUENCE [LARGE SCALE GENOMIC DNA]</scope>
    <source>
        <strain evidence="5 6">JCM 3307</strain>
    </source>
</reference>
<keyword evidence="2" id="KW-0597">Phosphoprotein</keyword>
<gene>
    <name evidence="5" type="ORF">ACFFTR_19010</name>
</gene>
<dbReference type="EMBL" id="JBHMCA010000038">
    <property type="protein sequence ID" value="MFB9445169.1"/>
    <property type="molecule type" value="Genomic_DNA"/>
</dbReference>
<dbReference type="InterPro" id="IPR045851">
    <property type="entry name" value="AMP-bd_C_sf"/>
</dbReference>
<dbReference type="InterPro" id="IPR006162">
    <property type="entry name" value="Ppantetheine_attach_site"/>
</dbReference>
<organism evidence="5 6">
    <name type="scientific">Dactylosporangium vinaceum</name>
    <dbReference type="NCBI Taxonomy" id="53362"/>
    <lineage>
        <taxon>Bacteria</taxon>
        <taxon>Bacillati</taxon>
        <taxon>Actinomycetota</taxon>
        <taxon>Actinomycetes</taxon>
        <taxon>Micromonosporales</taxon>
        <taxon>Micromonosporaceae</taxon>
        <taxon>Dactylosporangium</taxon>
    </lineage>
</organism>
<evidence type="ECO:0000313" key="6">
    <source>
        <dbReference type="Proteomes" id="UP001589608"/>
    </source>
</evidence>
<evidence type="ECO:0000259" key="4">
    <source>
        <dbReference type="PROSITE" id="PS50075"/>
    </source>
</evidence>